<proteinExistence type="inferred from homology"/>
<evidence type="ECO:0000256" key="4">
    <source>
        <dbReference type="ARBA" id="ARBA00022605"/>
    </source>
</evidence>
<evidence type="ECO:0000256" key="2">
    <source>
        <dbReference type="ARBA" id="ARBA00004733"/>
    </source>
</evidence>
<accession>A0A7T5R2A5</accession>
<evidence type="ECO:0000256" key="7">
    <source>
        <dbReference type="ARBA" id="ARBA00023239"/>
    </source>
</evidence>
<protein>
    <recommendedName>
        <fullName evidence="9">Tryptophan synthase alpha chain</fullName>
        <ecNumber evidence="9">4.2.1.20</ecNumber>
    </recommendedName>
</protein>
<sequence>MNRIDQRFAKVRQEERAALVTFIMAGDPDKASAQDIMNGLPAAGADIIEIGMPFSDPMADGLTIQLAGQRALAGGMTLAQTLDMVKSFRVHDTQTPVVLMGYYNPVYIYGAERFVIEAVKSGVDGVIIVDLPPEEEAELGDHARAHNLNMIRLVTPTTDDNRLRKILPGAGGFLYYVSITGITGAAAANAQALTPRLKHLKTKTDLPLAVGFGIRTPDDVAALSEVSDAVVVGSAIVETIGKIGKGQAKISDVITQVTALASALRQPARKRATNR</sequence>
<dbReference type="EMBL" id="CP066681">
    <property type="protein sequence ID" value="QQG36260.1"/>
    <property type="molecule type" value="Genomic_DNA"/>
</dbReference>
<dbReference type="PANTHER" id="PTHR43406">
    <property type="entry name" value="TRYPTOPHAN SYNTHASE, ALPHA CHAIN"/>
    <property type="match status" value="1"/>
</dbReference>
<evidence type="ECO:0000256" key="8">
    <source>
        <dbReference type="ARBA" id="ARBA00049047"/>
    </source>
</evidence>
<comment type="similarity">
    <text evidence="9 10">Belongs to the TrpA family.</text>
</comment>
<evidence type="ECO:0000256" key="6">
    <source>
        <dbReference type="ARBA" id="ARBA00023141"/>
    </source>
</evidence>
<dbReference type="Gene3D" id="3.20.20.70">
    <property type="entry name" value="Aldolase class I"/>
    <property type="match status" value="1"/>
</dbReference>
<evidence type="ECO:0000256" key="3">
    <source>
        <dbReference type="ARBA" id="ARBA00011270"/>
    </source>
</evidence>
<dbReference type="NCBIfam" id="TIGR00262">
    <property type="entry name" value="trpA"/>
    <property type="match status" value="1"/>
</dbReference>
<dbReference type="Proteomes" id="UP000595362">
    <property type="component" value="Chromosome"/>
</dbReference>
<name>A0A7T5R2A5_9BACT</name>
<keyword evidence="6 9" id="KW-0057">Aromatic amino acid biosynthesis</keyword>
<dbReference type="FunFam" id="3.20.20.70:FF:000037">
    <property type="entry name" value="Tryptophan synthase alpha chain"/>
    <property type="match status" value="1"/>
</dbReference>
<dbReference type="InterPro" id="IPR013785">
    <property type="entry name" value="Aldolase_TIM"/>
</dbReference>
<dbReference type="CDD" id="cd04724">
    <property type="entry name" value="Tryptophan_synthase_alpha"/>
    <property type="match status" value="1"/>
</dbReference>
<organism evidence="11 12">
    <name type="scientific">Micavibrio aeruginosavorus</name>
    <dbReference type="NCBI Taxonomy" id="349221"/>
    <lineage>
        <taxon>Bacteria</taxon>
        <taxon>Pseudomonadati</taxon>
        <taxon>Bdellovibrionota</taxon>
        <taxon>Bdellovibrionia</taxon>
        <taxon>Bdellovibrionales</taxon>
        <taxon>Pseudobdellovibrionaceae</taxon>
        <taxon>Micavibrio</taxon>
    </lineage>
</organism>
<feature type="active site" description="Proton acceptor" evidence="9">
    <location>
        <position position="49"/>
    </location>
</feature>
<dbReference type="PANTHER" id="PTHR43406:SF1">
    <property type="entry name" value="TRYPTOPHAN SYNTHASE ALPHA CHAIN, CHLOROPLASTIC"/>
    <property type="match status" value="1"/>
</dbReference>
<reference evidence="11 12" key="1">
    <citation type="submission" date="2020-07" db="EMBL/GenBank/DDBJ databases">
        <title>Huge and variable diversity of episymbiotic CPR bacteria and DPANN archaea in groundwater ecosystems.</title>
        <authorList>
            <person name="He C.Y."/>
            <person name="Keren R."/>
            <person name="Whittaker M."/>
            <person name="Farag I.F."/>
            <person name="Doudna J."/>
            <person name="Cate J.H.D."/>
            <person name="Banfield J.F."/>
        </authorList>
    </citation>
    <scope>NUCLEOTIDE SEQUENCE [LARGE SCALE GENOMIC DNA]</scope>
    <source>
        <strain evidence="11">NC_groundwater_70_Ag_B-0.1um_54_66</strain>
    </source>
</reference>
<dbReference type="GO" id="GO:0004834">
    <property type="term" value="F:tryptophan synthase activity"/>
    <property type="evidence" value="ECO:0007669"/>
    <property type="project" value="UniProtKB-UniRule"/>
</dbReference>
<dbReference type="UniPathway" id="UPA00035">
    <property type="reaction ID" value="UER00044"/>
</dbReference>
<evidence type="ECO:0000256" key="9">
    <source>
        <dbReference type="HAMAP-Rule" id="MF_00131"/>
    </source>
</evidence>
<keyword evidence="5 9" id="KW-0822">Tryptophan biosynthesis</keyword>
<evidence type="ECO:0000256" key="5">
    <source>
        <dbReference type="ARBA" id="ARBA00022822"/>
    </source>
</evidence>
<keyword evidence="7 9" id="KW-0456">Lyase</keyword>
<dbReference type="SUPFAM" id="SSF51366">
    <property type="entry name" value="Ribulose-phoshate binding barrel"/>
    <property type="match status" value="1"/>
</dbReference>
<evidence type="ECO:0000313" key="12">
    <source>
        <dbReference type="Proteomes" id="UP000595362"/>
    </source>
</evidence>
<dbReference type="EC" id="4.2.1.20" evidence="9"/>
<comment type="pathway">
    <text evidence="2 9">Amino-acid biosynthesis; L-tryptophan biosynthesis; L-tryptophan from chorismate: step 5/5.</text>
</comment>
<dbReference type="GO" id="GO:0005829">
    <property type="term" value="C:cytosol"/>
    <property type="evidence" value="ECO:0007669"/>
    <property type="project" value="TreeGrafter"/>
</dbReference>
<keyword evidence="4 9" id="KW-0028">Amino-acid biosynthesis</keyword>
<evidence type="ECO:0000313" key="11">
    <source>
        <dbReference type="EMBL" id="QQG36260.1"/>
    </source>
</evidence>
<dbReference type="Pfam" id="PF00290">
    <property type="entry name" value="Trp_syntA"/>
    <property type="match status" value="1"/>
</dbReference>
<dbReference type="AlphaFoldDB" id="A0A7T5R2A5"/>
<comment type="catalytic activity">
    <reaction evidence="8 9">
        <text>(1S,2R)-1-C-(indol-3-yl)glycerol 3-phosphate + L-serine = D-glyceraldehyde 3-phosphate + L-tryptophan + H2O</text>
        <dbReference type="Rhea" id="RHEA:10532"/>
        <dbReference type="ChEBI" id="CHEBI:15377"/>
        <dbReference type="ChEBI" id="CHEBI:33384"/>
        <dbReference type="ChEBI" id="CHEBI:57912"/>
        <dbReference type="ChEBI" id="CHEBI:58866"/>
        <dbReference type="ChEBI" id="CHEBI:59776"/>
        <dbReference type="EC" id="4.2.1.20"/>
    </reaction>
</comment>
<dbReference type="PROSITE" id="PS00167">
    <property type="entry name" value="TRP_SYNTHASE_ALPHA"/>
    <property type="match status" value="1"/>
</dbReference>
<gene>
    <name evidence="9" type="primary">trpA</name>
    <name evidence="11" type="ORF">HYS17_00250</name>
</gene>
<comment type="function">
    <text evidence="1 9">The alpha subunit is responsible for the aldol cleavage of indoleglycerol phosphate to indole and glyceraldehyde 3-phosphate.</text>
</comment>
<dbReference type="InterPro" id="IPR011060">
    <property type="entry name" value="RibuloseP-bd_barrel"/>
</dbReference>
<feature type="active site" description="Proton acceptor" evidence="9">
    <location>
        <position position="60"/>
    </location>
</feature>
<dbReference type="HAMAP" id="MF_00131">
    <property type="entry name" value="Trp_synth_alpha"/>
    <property type="match status" value="1"/>
</dbReference>
<dbReference type="InterPro" id="IPR018204">
    <property type="entry name" value="Trp_synthase_alpha_AS"/>
</dbReference>
<evidence type="ECO:0000256" key="10">
    <source>
        <dbReference type="RuleBase" id="RU003662"/>
    </source>
</evidence>
<dbReference type="InterPro" id="IPR002028">
    <property type="entry name" value="Trp_synthase_suA"/>
</dbReference>
<evidence type="ECO:0000256" key="1">
    <source>
        <dbReference type="ARBA" id="ARBA00003365"/>
    </source>
</evidence>
<comment type="subunit">
    <text evidence="3 9">Tetramer of two alpha and two beta chains.</text>
</comment>